<dbReference type="PROSITE" id="PS51272">
    <property type="entry name" value="SLH"/>
    <property type="match status" value="3"/>
</dbReference>
<feature type="domain" description="SLH" evidence="2">
    <location>
        <begin position="43"/>
        <end position="106"/>
    </location>
</feature>
<dbReference type="RefSeq" id="WP_170119331.1">
    <property type="nucleotide sequence ID" value="NZ_QGGL01000005.1"/>
</dbReference>
<feature type="chain" id="PRO_5016384414" evidence="1">
    <location>
        <begin position="25"/>
        <end position="417"/>
    </location>
</feature>
<proteinExistence type="predicted"/>
<feature type="domain" description="SLH" evidence="2">
    <location>
        <begin position="110"/>
        <end position="171"/>
    </location>
</feature>
<feature type="domain" description="SLH" evidence="2">
    <location>
        <begin position="174"/>
        <end position="237"/>
    </location>
</feature>
<dbReference type="PANTHER" id="PTHR43308:SF5">
    <property type="entry name" value="S-LAYER PROTEIN _ PEPTIDOGLYCAN ENDO-BETA-N-ACETYLGLUCOSAMINIDASE"/>
    <property type="match status" value="1"/>
</dbReference>
<evidence type="ECO:0000313" key="4">
    <source>
        <dbReference type="Proteomes" id="UP000245634"/>
    </source>
</evidence>
<dbReference type="InterPro" id="IPR001119">
    <property type="entry name" value="SLH_dom"/>
</dbReference>
<comment type="caution">
    <text evidence="3">The sequence shown here is derived from an EMBL/GenBank/DDBJ whole genome shotgun (WGS) entry which is preliminary data.</text>
</comment>
<keyword evidence="4" id="KW-1185">Reference proteome</keyword>
<dbReference type="AlphaFoldDB" id="A0A316DA73"/>
<gene>
    <name evidence="3" type="ORF">C7459_105152</name>
</gene>
<dbReference type="Proteomes" id="UP000245634">
    <property type="component" value="Unassembled WGS sequence"/>
</dbReference>
<feature type="signal peptide" evidence="1">
    <location>
        <begin position="1"/>
        <end position="24"/>
    </location>
</feature>
<name>A0A316DA73_9BACL</name>
<dbReference type="InterPro" id="IPR051465">
    <property type="entry name" value="Cell_Envelope_Struct_Comp"/>
</dbReference>
<organism evidence="3 4">
    <name type="scientific">Tumebacillus permanentifrigoris</name>
    <dbReference type="NCBI Taxonomy" id="378543"/>
    <lineage>
        <taxon>Bacteria</taxon>
        <taxon>Bacillati</taxon>
        <taxon>Bacillota</taxon>
        <taxon>Bacilli</taxon>
        <taxon>Bacillales</taxon>
        <taxon>Alicyclobacillaceae</taxon>
        <taxon>Tumebacillus</taxon>
    </lineage>
</organism>
<evidence type="ECO:0000256" key="1">
    <source>
        <dbReference type="SAM" id="SignalP"/>
    </source>
</evidence>
<dbReference type="PANTHER" id="PTHR43308">
    <property type="entry name" value="OUTER MEMBRANE PROTEIN ALPHA-RELATED"/>
    <property type="match status" value="1"/>
</dbReference>
<evidence type="ECO:0000313" key="3">
    <source>
        <dbReference type="EMBL" id="PWK14395.1"/>
    </source>
</evidence>
<keyword evidence="1" id="KW-0732">Signal</keyword>
<dbReference type="EMBL" id="QGGL01000005">
    <property type="protein sequence ID" value="PWK14395.1"/>
    <property type="molecule type" value="Genomic_DNA"/>
</dbReference>
<protein>
    <submittedName>
        <fullName evidence="3">S-layer family protein</fullName>
    </submittedName>
</protein>
<dbReference type="Pfam" id="PF00395">
    <property type="entry name" value="SLH"/>
    <property type="match status" value="2"/>
</dbReference>
<sequence length="417" mass="45806">MKNKMTALLALTLVSSLGATSAFATMPDKNDRPDFQVKGNYKFAVKFNDVSKDDWALRFITEMNSKGVINGYGDGKFQPSNNVSHEEAIVMTVRAMGLADEANALAKDITLDLTDAATVSDWAKPYISIAIEKGFLDAKTALSPQASADREWTTELVVRAMGLNEEAKAHMQDTLNFNDAKEIDADAVGYIAVAADKKIISGYTDHTFQPHKPVKRNELAVILCNAEHLFEYDTDRQHQTQGQLQGSLKTVSATELTFTTSTKQEVTYKIASQSYVFLGNQISQWSDLKPNMWVRVLLNQTGEIVFAQAKAVTPDPVEIESYASGKVIAYTAPTPNAAGSIAIVKDKDREKKSNRVLTLPVAKDVKILLNGELGKTTTFKADDNVRLIVIDNTVIQINVMKSGSKYDDKLSPETPVK</sequence>
<accession>A0A316DA73</accession>
<reference evidence="3 4" key="1">
    <citation type="submission" date="2018-05" db="EMBL/GenBank/DDBJ databases">
        <title>Genomic Encyclopedia of Type Strains, Phase IV (KMG-IV): sequencing the most valuable type-strain genomes for metagenomic binning, comparative biology and taxonomic classification.</title>
        <authorList>
            <person name="Goeker M."/>
        </authorList>
    </citation>
    <scope>NUCLEOTIDE SEQUENCE [LARGE SCALE GENOMIC DNA]</scope>
    <source>
        <strain evidence="3 4">DSM 18773</strain>
    </source>
</reference>
<evidence type="ECO:0000259" key="2">
    <source>
        <dbReference type="PROSITE" id="PS51272"/>
    </source>
</evidence>